<reference evidence="1 2" key="1">
    <citation type="journal article" date="2014" name="Genome Announc.">
        <title>Draft Genome Sequence of Bacteroides reticulotermitis Strain JCM 10512T, Isolated from the Gut of a Termite.</title>
        <authorList>
            <person name="Yuki M."/>
            <person name="Oshima K."/>
            <person name="Suda W."/>
            <person name="Sakamoto M."/>
            <person name="Iida T."/>
            <person name="Hattori M."/>
            <person name="Ohkuma M."/>
        </authorList>
    </citation>
    <scope>NUCLEOTIDE SEQUENCE [LARGE SCALE GENOMIC DNA]</scope>
    <source>
        <strain evidence="1 2">JCM 10512</strain>
    </source>
</reference>
<dbReference type="EMBL" id="BAIV01000005">
    <property type="protein sequence ID" value="GAE82828.1"/>
    <property type="molecule type" value="Genomic_DNA"/>
</dbReference>
<dbReference type="STRING" id="1445607.JCM10512_1060"/>
<comment type="caution">
    <text evidence="1">The sequence shown here is derived from an EMBL/GenBank/DDBJ whole genome shotgun (WGS) entry which is preliminary data.</text>
</comment>
<gene>
    <name evidence="1" type="ORF">JCM10512_1060</name>
</gene>
<dbReference type="AlphaFoldDB" id="W4UQB8"/>
<proteinExistence type="predicted"/>
<sequence>MGLCLAGGLVLTSQSLMATTGHPSKKTHIILIMTDQQRGDAWDVPGMKLLFHLILTD</sequence>
<dbReference type="Proteomes" id="UP000019131">
    <property type="component" value="Unassembled WGS sequence"/>
</dbReference>
<organism evidence="1 2">
    <name type="scientific">Bacteroides reticulotermitis JCM 10512</name>
    <dbReference type="NCBI Taxonomy" id="1445607"/>
    <lineage>
        <taxon>Bacteria</taxon>
        <taxon>Pseudomonadati</taxon>
        <taxon>Bacteroidota</taxon>
        <taxon>Bacteroidia</taxon>
        <taxon>Bacteroidales</taxon>
        <taxon>Bacteroidaceae</taxon>
        <taxon>Bacteroides</taxon>
    </lineage>
</organism>
<evidence type="ECO:0000313" key="1">
    <source>
        <dbReference type="EMBL" id="GAE82828.1"/>
    </source>
</evidence>
<name>W4UQB8_9BACE</name>
<evidence type="ECO:0000313" key="2">
    <source>
        <dbReference type="Proteomes" id="UP000019131"/>
    </source>
</evidence>
<keyword evidence="2" id="KW-1185">Reference proteome</keyword>
<accession>W4UQB8</accession>
<protein>
    <submittedName>
        <fullName evidence="1">Uncharacterized protein</fullName>
    </submittedName>
</protein>